<dbReference type="EMBL" id="GFDL01006690">
    <property type="protein sequence ID" value="JAV28355.1"/>
    <property type="molecule type" value="Transcribed_RNA"/>
</dbReference>
<reference evidence="2" key="1">
    <citation type="submission" date="2017-01" db="EMBL/GenBank/DDBJ databases">
        <title>A deep insight into the sialotranscriptome of adult male and female Cluex tarsalis mosquitoes.</title>
        <authorList>
            <person name="Ribeiro J.M."/>
            <person name="Moreira F."/>
            <person name="Bernard K.A."/>
            <person name="Calvo E."/>
        </authorList>
    </citation>
    <scope>NUCLEOTIDE SEQUENCE</scope>
    <source>
        <strain evidence="2">Kern County</strain>
        <tissue evidence="2">Salivary glands</tissue>
    </source>
</reference>
<keyword evidence="1" id="KW-0732">Signal</keyword>
<proteinExistence type="predicted"/>
<dbReference type="PROSITE" id="PS51257">
    <property type="entry name" value="PROKAR_LIPOPROTEIN"/>
    <property type="match status" value="1"/>
</dbReference>
<dbReference type="AlphaFoldDB" id="A0A1Q3FLE3"/>
<feature type="signal peptide" evidence="1">
    <location>
        <begin position="1"/>
        <end position="24"/>
    </location>
</feature>
<name>A0A1Q3FLE3_CULTA</name>
<accession>A0A1Q3FLE3</accession>
<organism evidence="2">
    <name type="scientific">Culex tarsalis</name>
    <name type="common">Encephalitis mosquito</name>
    <dbReference type="NCBI Taxonomy" id="7177"/>
    <lineage>
        <taxon>Eukaryota</taxon>
        <taxon>Metazoa</taxon>
        <taxon>Ecdysozoa</taxon>
        <taxon>Arthropoda</taxon>
        <taxon>Hexapoda</taxon>
        <taxon>Insecta</taxon>
        <taxon>Pterygota</taxon>
        <taxon>Neoptera</taxon>
        <taxon>Endopterygota</taxon>
        <taxon>Diptera</taxon>
        <taxon>Nematocera</taxon>
        <taxon>Culicoidea</taxon>
        <taxon>Culicidae</taxon>
        <taxon>Culicinae</taxon>
        <taxon>Culicini</taxon>
        <taxon>Culex</taxon>
        <taxon>Culex</taxon>
    </lineage>
</organism>
<evidence type="ECO:0000256" key="1">
    <source>
        <dbReference type="SAM" id="SignalP"/>
    </source>
</evidence>
<sequence length="104" mass="11597">MLRKASISCLFCIILLVNISLSSCQATTAVPPICENALLDEMPQRIRKVCNALENSNQFAEALNAYIRKEAAALLYQGEDLLAPSSNGKRTDVDHVFLRFGRRR</sequence>
<protein>
    <submittedName>
        <fullName evidence="2">Putative conserved secreted protein</fullName>
    </submittedName>
</protein>
<feature type="chain" id="PRO_5010213836" evidence="1">
    <location>
        <begin position="25"/>
        <end position="104"/>
    </location>
</feature>
<evidence type="ECO:0000313" key="2">
    <source>
        <dbReference type="EMBL" id="JAV28355.1"/>
    </source>
</evidence>